<dbReference type="Gene3D" id="1.10.10.10">
    <property type="entry name" value="Winged helix-like DNA-binding domain superfamily/Winged helix DNA-binding domain"/>
    <property type="match status" value="1"/>
</dbReference>
<dbReference type="Pfam" id="PF21102">
    <property type="entry name" value="DprA_N"/>
    <property type="match status" value="1"/>
</dbReference>
<feature type="domain" description="DprA winged helix" evidence="4">
    <location>
        <begin position="341"/>
        <end position="400"/>
    </location>
</feature>
<comment type="similarity">
    <text evidence="1">Belongs to the DprA/Smf family.</text>
</comment>
<evidence type="ECO:0000313" key="6">
    <source>
        <dbReference type="Proteomes" id="UP000051681"/>
    </source>
</evidence>
<dbReference type="GO" id="GO:0009294">
    <property type="term" value="P:DNA-mediated transformation"/>
    <property type="evidence" value="ECO:0007669"/>
    <property type="project" value="InterPro"/>
</dbReference>
<feature type="region of interest" description="Disordered" evidence="2">
    <location>
        <begin position="384"/>
        <end position="412"/>
    </location>
</feature>
<dbReference type="EMBL" id="CYSF01000006">
    <property type="protein sequence ID" value="CUH83983.1"/>
    <property type="molecule type" value="Genomic_DNA"/>
</dbReference>
<name>A0A0P1H4D7_9RHOB</name>
<dbReference type="Proteomes" id="UP000051681">
    <property type="component" value="Unassembled WGS sequence"/>
</dbReference>
<organism evidence="5 6">
    <name type="scientific">Thalassovita mediterranea</name>
    <dbReference type="NCBI Taxonomy" id="340021"/>
    <lineage>
        <taxon>Bacteria</taxon>
        <taxon>Pseudomonadati</taxon>
        <taxon>Pseudomonadota</taxon>
        <taxon>Alphaproteobacteria</taxon>
        <taxon>Rhodobacterales</taxon>
        <taxon>Roseobacteraceae</taxon>
        <taxon>Thalassovita</taxon>
    </lineage>
</organism>
<feature type="domain" description="Smf/DprA SLOG" evidence="3">
    <location>
        <begin position="88"/>
        <end position="294"/>
    </location>
</feature>
<dbReference type="InterPro" id="IPR003488">
    <property type="entry name" value="DprA"/>
</dbReference>
<feature type="region of interest" description="Disordered" evidence="2">
    <location>
        <begin position="321"/>
        <end position="346"/>
    </location>
</feature>
<gene>
    <name evidence="5" type="ORF">TM5383_01188</name>
</gene>
<sequence>MKPDPNSKSPLTPPTSEEDRVAWLRLIRSYRVGPSTFHRLMGEHGSAQAALVALPDVAAKAGVKDYTPYDPALARREIDLARAIGAEMLCLGAPGYPADLAEISDAPPVLWALGRMNLLTQPKVGLVGARNASSLGTRMARHLATDLGRAGLVVVSGLARGIDAAAHSAALNSGTIAVLAGGADTIYPSENTTLYTTIREKGLILSERPFGLHPKARDFPRRNRIISGLAQALVVVEAAYRSGSLITARTALDQGREVLSVPGHPLDARAGGCNALIRDGARLVRNGADILEALPPAISAPDHTATANRDRRAQPKLDLQDAAPDQTKPNAPPPSAPPASPAQRGLRETARLHQQILSRLSPTPVAEDQLIRDIGAPARQIAPALTDLEMTGDIKRQPGGLLSRPPNATGSK</sequence>
<dbReference type="InterPro" id="IPR036388">
    <property type="entry name" value="WH-like_DNA-bd_sf"/>
</dbReference>
<dbReference type="RefSeq" id="WP_076399932.1">
    <property type="nucleotide sequence ID" value="NZ_CYSF01000006.1"/>
</dbReference>
<dbReference type="InterPro" id="IPR057666">
    <property type="entry name" value="DrpA_SLOG"/>
</dbReference>
<reference evidence="5 6" key="1">
    <citation type="submission" date="2015-09" db="EMBL/GenBank/DDBJ databases">
        <authorList>
            <consortium name="Swine Surveillance"/>
        </authorList>
    </citation>
    <scope>NUCLEOTIDE SEQUENCE [LARGE SCALE GENOMIC DNA]</scope>
    <source>
        <strain evidence="5 6">CECT 8383</strain>
    </source>
</reference>
<evidence type="ECO:0000256" key="2">
    <source>
        <dbReference type="SAM" id="MobiDB-lite"/>
    </source>
</evidence>
<proteinExistence type="inferred from homology"/>
<dbReference type="AlphaFoldDB" id="A0A0P1H4D7"/>
<evidence type="ECO:0000313" key="5">
    <source>
        <dbReference type="EMBL" id="CUH83983.1"/>
    </source>
</evidence>
<accession>A0A0P1H4D7</accession>
<dbReference type="InterPro" id="IPR041614">
    <property type="entry name" value="DprA_WH"/>
</dbReference>
<evidence type="ECO:0000259" key="3">
    <source>
        <dbReference type="Pfam" id="PF02481"/>
    </source>
</evidence>
<dbReference type="Pfam" id="PF02481">
    <property type="entry name" value="DNA_processg_A"/>
    <property type="match status" value="1"/>
</dbReference>
<dbReference type="Pfam" id="PF17782">
    <property type="entry name" value="WHD_DprA"/>
    <property type="match status" value="1"/>
</dbReference>
<evidence type="ECO:0000256" key="1">
    <source>
        <dbReference type="ARBA" id="ARBA00006525"/>
    </source>
</evidence>
<dbReference type="PANTHER" id="PTHR43022">
    <property type="entry name" value="PROTEIN SMF"/>
    <property type="match status" value="1"/>
</dbReference>
<dbReference type="Gene3D" id="3.40.50.450">
    <property type="match status" value="1"/>
</dbReference>
<dbReference type="PANTHER" id="PTHR43022:SF1">
    <property type="entry name" value="PROTEIN SMF"/>
    <property type="match status" value="1"/>
</dbReference>
<feature type="compositionally biased region" description="Pro residues" evidence="2">
    <location>
        <begin position="330"/>
        <end position="340"/>
    </location>
</feature>
<keyword evidence="6" id="KW-1185">Reference proteome</keyword>
<dbReference type="STRING" id="340021.TM5383_01188"/>
<protein>
    <submittedName>
        <fullName evidence="5">DNA protecting protein DprA</fullName>
    </submittedName>
</protein>
<dbReference type="NCBIfam" id="TIGR00732">
    <property type="entry name" value="dprA"/>
    <property type="match status" value="1"/>
</dbReference>
<dbReference type="SUPFAM" id="SSF102405">
    <property type="entry name" value="MCP/YpsA-like"/>
    <property type="match status" value="1"/>
</dbReference>
<dbReference type="OrthoDB" id="9785707at2"/>
<evidence type="ECO:0000259" key="4">
    <source>
        <dbReference type="Pfam" id="PF17782"/>
    </source>
</evidence>